<organism evidence="8 9">
    <name type="scientific">Sphingomonas brevis</name>
    <dbReference type="NCBI Taxonomy" id="2908206"/>
    <lineage>
        <taxon>Bacteria</taxon>
        <taxon>Pseudomonadati</taxon>
        <taxon>Pseudomonadota</taxon>
        <taxon>Alphaproteobacteria</taxon>
        <taxon>Sphingomonadales</taxon>
        <taxon>Sphingomonadaceae</taxon>
        <taxon>Sphingomonas</taxon>
    </lineage>
</organism>
<comment type="caution">
    <text evidence="8">The sequence shown here is derived from an EMBL/GenBank/DDBJ whole genome shotgun (WGS) entry which is preliminary data.</text>
</comment>
<feature type="domain" description="tRNA(Ile)-lysidine/2-thiocytidine synthase N-terminal" evidence="7">
    <location>
        <begin position="25"/>
        <end position="202"/>
    </location>
</feature>
<dbReference type="NCBIfam" id="TIGR02432">
    <property type="entry name" value="lysidine_TilS_N"/>
    <property type="match status" value="1"/>
</dbReference>
<dbReference type="Proteomes" id="UP001165383">
    <property type="component" value="Unassembled WGS sequence"/>
</dbReference>
<accession>A0ABT0SD69</accession>
<keyword evidence="4 6" id="KW-0067">ATP-binding</keyword>
<sequence length="317" mass="34078">MIPAAEASIRFAADLDALSPRDARIGIAVSGGPDSLALLLLAAAARPASVEAATVDHGLRQESAEEAAMVAELCAELDIPHRTLIADWSEPPAANVQAEARAMRYRLLNEWAIDRGLSAIATAHHADDQAETLLMRLSRGAGVGGLGGTRARRALSEQVDLIRPLLGWRKTELAKLVAEAGLTPVDDPSNRDPKHDRSRMREWLAGADWADPARLAVSASAIREADEALDWALAPLIASRVKQDGGALIIEPFDLPRELKRRLLLAAFAEFGVVAPRGPDLIRALEALERDETTTLSGLKLEGGTFWRLSMAPARRS</sequence>
<protein>
    <recommendedName>
        <fullName evidence="6">tRNA(Ile)-lysidine synthase</fullName>
        <ecNumber evidence="6">6.3.4.19</ecNumber>
    </recommendedName>
    <alternativeName>
        <fullName evidence="6">tRNA(Ile)-2-lysyl-cytidine synthase</fullName>
    </alternativeName>
    <alternativeName>
        <fullName evidence="6">tRNA(Ile)-lysidine synthetase</fullName>
    </alternativeName>
</protein>
<keyword evidence="6" id="KW-0963">Cytoplasm</keyword>
<feature type="binding site" evidence="6">
    <location>
        <begin position="30"/>
        <end position="35"/>
    </location>
    <ligand>
        <name>ATP</name>
        <dbReference type="ChEBI" id="CHEBI:30616"/>
    </ligand>
</feature>
<dbReference type="Gene3D" id="3.40.50.620">
    <property type="entry name" value="HUPs"/>
    <property type="match status" value="1"/>
</dbReference>
<dbReference type="InterPro" id="IPR014729">
    <property type="entry name" value="Rossmann-like_a/b/a_fold"/>
</dbReference>
<dbReference type="RefSeq" id="WP_249916392.1">
    <property type="nucleotide sequence ID" value="NZ_JAMGBB010000001.1"/>
</dbReference>
<keyword evidence="1 6" id="KW-0436">Ligase</keyword>
<dbReference type="InterPro" id="IPR012795">
    <property type="entry name" value="tRNA_Ile_lys_synt_N"/>
</dbReference>
<comment type="similarity">
    <text evidence="6">Belongs to the tRNA(Ile)-lysidine synthase family.</text>
</comment>
<proteinExistence type="inferred from homology"/>
<dbReference type="EMBL" id="JAMGBB010000001">
    <property type="protein sequence ID" value="MCL6742040.1"/>
    <property type="molecule type" value="Genomic_DNA"/>
</dbReference>
<evidence type="ECO:0000256" key="3">
    <source>
        <dbReference type="ARBA" id="ARBA00022741"/>
    </source>
</evidence>
<comment type="catalytic activity">
    <reaction evidence="5 6">
        <text>cytidine(34) in tRNA(Ile2) + L-lysine + ATP = lysidine(34) in tRNA(Ile2) + AMP + diphosphate + H(+)</text>
        <dbReference type="Rhea" id="RHEA:43744"/>
        <dbReference type="Rhea" id="RHEA-COMP:10625"/>
        <dbReference type="Rhea" id="RHEA-COMP:10670"/>
        <dbReference type="ChEBI" id="CHEBI:15378"/>
        <dbReference type="ChEBI" id="CHEBI:30616"/>
        <dbReference type="ChEBI" id="CHEBI:32551"/>
        <dbReference type="ChEBI" id="CHEBI:33019"/>
        <dbReference type="ChEBI" id="CHEBI:82748"/>
        <dbReference type="ChEBI" id="CHEBI:83665"/>
        <dbReference type="ChEBI" id="CHEBI:456215"/>
        <dbReference type="EC" id="6.3.4.19"/>
    </reaction>
</comment>
<name>A0ABT0SD69_9SPHN</name>
<comment type="subcellular location">
    <subcellularLocation>
        <location evidence="6">Cytoplasm</location>
    </subcellularLocation>
</comment>
<evidence type="ECO:0000313" key="9">
    <source>
        <dbReference type="Proteomes" id="UP001165383"/>
    </source>
</evidence>
<dbReference type="HAMAP" id="MF_01161">
    <property type="entry name" value="tRNA_Ile_lys_synt"/>
    <property type="match status" value="1"/>
</dbReference>
<comment type="domain">
    <text evidence="6">The N-terminal region contains the highly conserved SGGXDS motif, predicted to be a P-loop motif involved in ATP binding.</text>
</comment>
<dbReference type="SUPFAM" id="SSF52402">
    <property type="entry name" value="Adenine nucleotide alpha hydrolases-like"/>
    <property type="match status" value="1"/>
</dbReference>
<evidence type="ECO:0000259" key="7">
    <source>
        <dbReference type="Pfam" id="PF01171"/>
    </source>
</evidence>
<evidence type="ECO:0000256" key="6">
    <source>
        <dbReference type="HAMAP-Rule" id="MF_01161"/>
    </source>
</evidence>
<dbReference type="CDD" id="cd01992">
    <property type="entry name" value="TilS_N"/>
    <property type="match status" value="1"/>
</dbReference>
<evidence type="ECO:0000256" key="5">
    <source>
        <dbReference type="ARBA" id="ARBA00048539"/>
    </source>
</evidence>
<dbReference type="PANTHER" id="PTHR43033">
    <property type="entry name" value="TRNA(ILE)-LYSIDINE SYNTHASE-RELATED"/>
    <property type="match status" value="1"/>
</dbReference>
<reference evidence="8" key="1">
    <citation type="submission" date="2022-05" db="EMBL/GenBank/DDBJ databases">
        <authorList>
            <person name="Jo J.-H."/>
            <person name="Im W.-T."/>
        </authorList>
    </citation>
    <scope>NUCLEOTIDE SEQUENCE</scope>
    <source>
        <strain evidence="8">RB56-2</strain>
    </source>
</reference>
<keyword evidence="3 6" id="KW-0547">Nucleotide-binding</keyword>
<keyword evidence="9" id="KW-1185">Reference proteome</keyword>
<dbReference type="PANTHER" id="PTHR43033:SF5">
    <property type="entry name" value="TRNA(ILE)-LYSIDINE SYNTHETASE"/>
    <property type="match status" value="1"/>
</dbReference>
<dbReference type="Pfam" id="PF01171">
    <property type="entry name" value="ATP_bind_3"/>
    <property type="match status" value="1"/>
</dbReference>
<evidence type="ECO:0000313" key="8">
    <source>
        <dbReference type="EMBL" id="MCL6742040.1"/>
    </source>
</evidence>
<dbReference type="EC" id="6.3.4.19" evidence="6"/>
<evidence type="ECO:0000256" key="2">
    <source>
        <dbReference type="ARBA" id="ARBA00022694"/>
    </source>
</evidence>
<evidence type="ECO:0000256" key="4">
    <source>
        <dbReference type="ARBA" id="ARBA00022840"/>
    </source>
</evidence>
<dbReference type="InterPro" id="IPR011063">
    <property type="entry name" value="TilS/TtcA_N"/>
</dbReference>
<gene>
    <name evidence="6 8" type="primary">tilS</name>
    <name evidence="8" type="ORF">LZ518_12965</name>
</gene>
<comment type="function">
    <text evidence="6">Ligates lysine onto the cytidine present at position 34 of the AUA codon-specific tRNA(Ile) that contains the anticodon CAU, in an ATP-dependent manner. Cytidine is converted to lysidine, thus changing the amino acid specificity of the tRNA from methionine to isoleucine.</text>
</comment>
<evidence type="ECO:0000256" key="1">
    <source>
        <dbReference type="ARBA" id="ARBA00022598"/>
    </source>
</evidence>
<keyword evidence="2 6" id="KW-0819">tRNA processing</keyword>
<dbReference type="InterPro" id="IPR012094">
    <property type="entry name" value="tRNA_Ile_lys_synt"/>
</dbReference>
<dbReference type="GO" id="GO:0032267">
    <property type="term" value="F:tRNA(Ile)-lysidine synthase activity"/>
    <property type="evidence" value="ECO:0007669"/>
    <property type="project" value="UniProtKB-EC"/>
</dbReference>